<keyword evidence="4" id="KW-1185">Reference proteome</keyword>
<sequence>MSEENELFPKDDHFRGLVKKARRHSVIRTVLISLLISIIVFFSIFWLNSFLMQKSIQKYSMDDSLWNYIHGANIESNGTSYNYNLLSAVGKTDFYKDIDGILVPWTPSERVFSIFGKSSLVTSSGASTGITLIGADRVPYFYNGERVIEFYHPKVNNENIVDDRKILTNIPEDKVIELAYSFDDNYTIKEVEKVFKDDMVWLWINAYDEEEMRKDNEVIEEHDKRGHTIIGDSAFGFHYNSREPNGGAEYFISSLEQMKKKGSNKSSAEDLINRITNNDEKKLTPENLEIIGVVVTGSPKELMKYNDVPMIRAATLGVTVDKY</sequence>
<evidence type="ECO:0000313" key="4">
    <source>
        <dbReference type="Proteomes" id="UP000676456"/>
    </source>
</evidence>
<dbReference type="Proteomes" id="UP000676456">
    <property type="component" value="Unassembled WGS sequence"/>
</dbReference>
<feature type="domain" description="Sigma factor regulator C-terminal" evidence="2">
    <location>
        <begin position="167"/>
        <end position="318"/>
    </location>
</feature>
<keyword evidence="1" id="KW-1133">Transmembrane helix</keyword>
<keyword evidence="1" id="KW-0812">Transmembrane</keyword>
<protein>
    <submittedName>
        <fullName evidence="3">Anti sigma factor C-terminal domain-containing protein</fullName>
    </submittedName>
</protein>
<dbReference type="InterPro" id="IPR025672">
    <property type="entry name" value="Sigma_reg_C_dom"/>
</dbReference>
<gene>
    <name evidence="3" type="ORF">KHA91_12185</name>
</gene>
<feature type="transmembrane region" description="Helical" evidence="1">
    <location>
        <begin position="25"/>
        <end position="47"/>
    </location>
</feature>
<evidence type="ECO:0000313" key="3">
    <source>
        <dbReference type="EMBL" id="MBS4223505.1"/>
    </source>
</evidence>
<accession>A0A942UMP2</accession>
<dbReference type="RefSeq" id="WP_213098508.1">
    <property type="nucleotide sequence ID" value="NZ_JAGYPN010000002.1"/>
</dbReference>
<proteinExistence type="predicted"/>
<dbReference type="EMBL" id="JAGYPN010000002">
    <property type="protein sequence ID" value="MBS4223505.1"/>
    <property type="molecule type" value="Genomic_DNA"/>
</dbReference>
<dbReference type="AlphaFoldDB" id="A0A942UMP2"/>
<keyword evidence="1" id="KW-0472">Membrane</keyword>
<evidence type="ECO:0000256" key="1">
    <source>
        <dbReference type="SAM" id="Phobius"/>
    </source>
</evidence>
<evidence type="ECO:0000259" key="2">
    <source>
        <dbReference type="Pfam" id="PF13791"/>
    </source>
</evidence>
<organism evidence="3 4">
    <name type="scientific">Lederbergia citrea</name>
    <dbReference type="NCBI Taxonomy" id="2833581"/>
    <lineage>
        <taxon>Bacteria</taxon>
        <taxon>Bacillati</taxon>
        <taxon>Bacillota</taxon>
        <taxon>Bacilli</taxon>
        <taxon>Bacillales</taxon>
        <taxon>Bacillaceae</taxon>
        <taxon>Lederbergia</taxon>
    </lineage>
</organism>
<reference evidence="3 4" key="1">
    <citation type="submission" date="2021-05" db="EMBL/GenBank/DDBJ databases">
        <title>Novel Bacillus species.</title>
        <authorList>
            <person name="Liu G."/>
        </authorList>
    </citation>
    <scope>NUCLEOTIDE SEQUENCE [LARGE SCALE GENOMIC DNA]</scope>
    <source>
        <strain evidence="3 4">FJAT-49682</strain>
    </source>
</reference>
<dbReference type="Pfam" id="PF13791">
    <property type="entry name" value="Sigma_reg_C"/>
    <property type="match status" value="1"/>
</dbReference>
<name>A0A942UMP2_9BACI</name>
<comment type="caution">
    <text evidence="3">The sequence shown here is derived from an EMBL/GenBank/DDBJ whole genome shotgun (WGS) entry which is preliminary data.</text>
</comment>